<evidence type="ECO:0000259" key="7">
    <source>
        <dbReference type="PROSITE" id="PS50016"/>
    </source>
</evidence>
<evidence type="ECO:0000313" key="9">
    <source>
        <dbReference type="Proteomes" id="UP000709295"/>
    </source>
</evidence>
<dbReference type="GO" id="GO:0008270">
    <property type="term" value="F:zinc ion binding"/>
    <property type="evidence" value="ECO:0007669"/>
    <property type="project" value="UniProtKB-KW"/>
</dbReference>
<gene>
    <name evidence="8" type="ORF">JG688_00007759</name>
</gene>
<dbReference type="InterPro" id="IPR001965">
    <property type="entry name" value="Znf_PHD"/>
</dbReference>
<keyword evidence="1" id="KW-0479">Metal-binding</keyword>
<feature type="compositionally biased region" description="Basic residues" evidence="6">
    <location>
        <begin position="387"/>
        <end position="410"/>
    </location>
</feature>
<evidence type="ECO:0000256" key="6">
    <source>
        <dbReference type="SAM" id="MobiDB-lite"/>
    </source>
</evidence>
<dbReference type="EMBL" id="JAENGY010000383">
    <property type="protein sequence ID" value="KAG6964342.1"/>
    <property type="molecule type" value="Genomic_DNA"/>
</dbReference>
<comment type="caution">
    <text evidence="8">The sequence shown here is derived from an EMBL/GenBank/DDBJ whole genome shotgun (WGS) entry which is preliminary data.</text>
</comment>
<feature type="compositionally biased region" description="Low complexity" evidence="6">
    <location>
        <begin position="520"/>
        <end position="535"/>
    </location>
</feature>
<dbReference type="PROSITE" id="PS01359">
    <property type="entry name" value="ZF_PHD_1"/>
    <property type="match status" value="1"/>
</dbReference>
<keyword evidence="5" id="KW-0175">Coiled coil</keyword>
<dbReference type="InterPro" id="IPR019786">
    <property type="entry name" value="Zinc_finger_PHD-type_CS"/>
</dbReference>
<dbReference type="PROSITE" id="PS50016">
    <property type="entry name" value="ZF_PHD_2"/>
    <property type="match status" value="1"/>
</dbReference>
<feature type="region of interest" description="Disordered" evidence="6">
    <location>
        <begin position="465"/>
        <end position="535"/>
    </location>
</feature>
<reference evidence="8" key="1">
    <citation type="submission" date="2021-01" db="EMBL/GenBank/DDBJ databases">
        <title>Phytophthora aleatoria, a newly-described species from Pinus radiata is distinct from Phytophthora cactorum isolates based on comparative genomics.</title>
        <authorList>
            <person name="Mcdougal R."/>
            <person name="Panda P."/>
            <person name="Williams N."/>
            <person name="Studholme D.J."/>
        </authorList>
    </citation>
    <scope>NUCLEOTIDE SEQUENCE</scope>
    <source>
        <strain evidence="8">NZFS 4037</strain>
    </source>
</reference>
<name>A0A8J5IK70_9STRA</name>
<dbReference type="Proteomes" id="UP000709295">
    <property type="component" value="Unassembled WGS sequence"/>
</dbReference>
<feature type="region of interest" description="Disordered" evidence="6">
    <location>
        <begin position="305"/>
        <end position="326"/>
    </location>
</feature>
<dbReference type="InterPro" id="IPR019787">
    <property type="entry name" value="Znf_PHD-finger"/>
</dbReference>
<evidence type="ECO:0000256" key="3">
    <source>
        <dbReference type="ARBA" id="ARBA00022833"/>
    </source>
</evidence>
<protein>
    <recommendedName>
        <fullName evidence="7">PHD-type domain-containing protein</fullName>
    </recommendedName>
</protein>
<feature type="region of interest" description="Disordered" evidence="6">
    <location>
        <begin position="1"/>
        <end position="29"/>
    </location>
</feature>
<dbReference type="AlphaFoldDB" id="A0A8J5IK70"/>
<proteinExistence type="predicted"/>
<evidence type="ECO:0000256" key="2">
    <source>
        <dbReference type="ARBA" id="ARBA00022771"/>
    </source>
</evidence>
<feature type="region of interest" description="Disordered" evidence="6">
    <location>
        <begin position="380"/>
        <end position="428"/>
    </location>
</feature>
<sequence length="774" mass="86458">MPATASGSSLVTRTRADHASSRAAPGRPFRVGSDGLPLLPCHDAPVSVVPTSSLPPPAVALFGHVDTKQNVRAQLITRYSGSQLEQLSEMTLRIDTELELLRRSCFAQRNAQWGNITPDQFEYKPTPTDTWTPQPANDKLLLRKMKMDGTLDGSGREFYPPDKTHDKEEAVEFVRDRPWPPQEFALKPVAKPSRGRGGKRKAAPMAAVLDPVPLLAKTCRECKTQSTPLWRTQTRTVKVKKQVLKNTAGNDVATNLANAFVAQSMAKMAQQKTELKVVEEKVEVDLCLKCYLKLERADLFDKKRVEKKRQERRKKDQAAAAAQLEKKRLKHQIHLLKKHKKQEMLAAQQAAGEQVAEQVQEEAAAPAAVILKFTREEIEAATASSRERKKDRKHSRKDKKKKKKHRRKREHHEDSESDCPIPIPSPAQMNGYVYADRASEPYATPQVSAFEVEQTHSTRHVEAMAVNTEPETLDSGFHEDDKEVSTPARSSSRKRKSVQYTEPAVEVESPASASKKRKTSSSLTPRSKRATTSVAPAPAVVAVPPTPSVKKRTRTKKELARERELRALGQYCPVCNEVYEDDDQNTFVCCDSCELWVHGACDPSLTPAIIAAMANTEDKYICPLCAGRHMLDKLCHHTDFAKMFALRGIRRFSTAAPRKEYPTSFISHLRTQKLNVFNIGVAFLTLSLSSQMVSYKQRYEEVLGEKDQLSGKVEVLEKLVLDLGGKLPDEEALAKAKEAAKEAEAKALRDREEEAKALAALTADEKKTKKSKLI</sequence>
<dbReference type="SMART" id="SM00249">
    <property type="entry name" value="PHD"/>
    <property type="match status" value="1"/>
</dbReference>
<accession>A0A8J5IK70</accession>
<keyword evidence="3" id="KW-0862">Zinc</keyword>
<evidence type="ECO:0000256" key="1">
    <source>
        <dbReference type="ARBA" id="ARBA00022723"/>
    </source>
</evidence>
<evidence type="ECO:0000256" key="4">
    <source>
        <dbReference type="PROSITE-ProRule" id="PRU00146"/>
    </source>
</evidence>
<dbReference type="CDD" id="cd15517">
    <property type="entry name" value="PHD_TCF19_like"/>
    <property type="match status" value="1"/>
</dbReference>
<evidence type="ECO:0000256" key="5">
    <source>
        <dbReference type="SAM" id="Coils"/>
    </source>
</evidence>
<organism evidence="8 9">
    <name type="scientific">Phytophthora aleatoria</name>
    <dbReference type="NCBI Taxonomy" id="2496075"/>
    <lineage>
        <taxon>Eukaryota</taxon>
        <taxon>Sar</taxon>
        <taxon>Stramenopiles</taxon>
        <taxon>Oomycota</taxon>
        <taxon>Peronosporomycetes</taxon>
        <taxon>Peronosporales</taxon>
        <taxon>Peronosporaceae</taxon>
        <taxon>Phytophthora</taxon>
    </lineage>
</organism>
<feature type="domain" description="PHD-type" evidence="7">
    <location>
        <begin position="569"/>
        <end position="628"/>
    </location>
</feature>
<evidence type="ECO:0000313" key="8">
    <source>
        <dbReference type="EMBL" id="KAG6964342.1"/>
    </source>
</evidence>
<dbReference type="Pfam" id="PF00628">
    <property type="entry name" value="PHD"/>
    <property type="match status" value="1"/>
</dbReference>
<keyword evidence="9" id="KW-1185">Reference proteome</keyword>
<feature type="compositionally biased region" description="Polar residues" evidence="6">
    <location>
        <begin position="1"/>
        <end position="12"/>
    </location>
</feature>
<keyword evidence="2 4" id="KW-0863">Zinc-finger</keyword>
<feature type="coiled-coil region" evidence="5">
    <location>
        <begin position="699"/>
        <end position="758"/>
    </location>
</feature>